<evidence type="ECO:0000259" key="1">
    <source>
        <dbReference type="Pfam" id="PF13701"/>
    </source>
</evidence>
<gene>
    <name evidence="2" type="ORF">Acaty_c1864</name>
</gene>
<dbReference type="KEGG" id="acz:Acaty_c1864"/>
<feature type="domain" description="Transposase DDE" evidence="1">
    <location>
        <begin position="6"/>
        <end position="228"/>
    </location>
</feature>
<dbReference type="HOGENOM" id="CLU_049587_0_0_6"/>
<dbReference type="EMBL" id="CP005986">
    <property type="protein sequence ID" value="AIA55723.1"/>
    <property type="molecule type" value="Genomic_DNA"/>
</dbReference>
<dbReference type="RefSeq" id="WP_038472104.1">
    <property type="nucleotide sequence ID" value="NZ_CP005986.1"/>
</dbReference>
<name>A0A059ZWA3_ACICK</name>
<dbReference type="InterPro" id="IPR025668">
    <property type="entry name" value="Tnp_DDE_dom"/>
</dbReference>
<organism evidence="2 3">
    <name type="scientific">Acidithiobacillus caldus (strain ATCC 51756 / DSM 8584 / KU)</name>
    <dbReference type="NCBI Taxonomy" id="637389"/>
    <lineage>
        <taxon>Bacteria</taxon>
        <taxon>Pseudomonadati</taxon>
        <taxon>Pseudomonadota</taxon>
        <taxon>Acidithiobacillia</taxon>
        <taxon>Acidithiobacillales</taxon>
        <taxon>Acidithiobacillaceae</taxon>
        <taxon>Acidithiobacillus</taxon>
    </lineage>
</organism>
<sequence>MEPTKFVLEQSGGTLTSLAGLSLVGQALHRFAQVPQLVDPSLPVRSGIPNSDVLMALVGLLCQGKSDFEAIERFRQDGFFARALGLRGVPSSATLRQRLDRHAEAFLPIVDTALTRLLQRARAPITPLSCGYVPLDLDVFTLDHSNTRKEGIGWTYAGFVGYAPIAAYLGQEGWNLGMELREGTQHSAEATDETLDRVLPRALSLTRQPILVRMDAGFHSKTIAATLAGYACAHQAQGADLAFLIKWNRRGHDLDRLIAARLEDSGTCWESPRQGKRITLWESPETLGTVPVRRILRLTERTSLANGQQLLMPEYTLEGWDTTLPECFDPQSILALYADHATHEQFHAEIKTDLDLERLPSGKFATNDLLLTLGALAYNILRMIGQETLLGPDAPPRHPAKRRRVKTVIQEIITLAARIKRHARQWILAFPADTVAFAAFTRLHTAWSTP</sequence>
<feature type="domain" description="Transposase DDE" evidence="1">
    <location>
        <begin position="322"/>
        <end position="444"/>
    </location>
</feature>
<dbReference type="eggNOG" id="COG3385">
    <property type="taxonomic scope" value="Bacteria"/>
</dbReference>
<accession>A0A059ZWA3</accession>
<evidence type="ECO:0000313" key="3">
    <source>
        <dbReference type="Proteomes" id="UP000005522"/>
    </source>
</evidence>
<evidence type="ECO:0000313" key="2">
    <source>
        <dbReference type="EMBL" id="AIA55723.1"/>
    </source>
</evidence>
<dbReference type="NCBIfam" id="NF033539">
    <property type="entry name" value="transpos_IS1380"/>
    <property type="match status" value="1"/>
</dbReference>
<reference evidence="2 3" key="1">
    <citation type="journal article" date="2009" name="J. Bacteriol.">
        <title>Draft genome sequence of the extremely acidophilic bacterium Acidithiobacillus caldus ATCC 51756 reveals metabolic versatility in the genus Acidithiobacillus.</title>
        <authorList>
            <person name="Valdes J."/>
            <person name="Quatrini R."/>
            <person name="Hallberg K."/>
            <person name="Dopson M."/>
            <person name="Valenzuela P.D."/>
            <person name="Holmes D.S."/>
        </authorList>
    </citation>
    <scope>NUCLEOTIDE SEQUENCE [LARGE SCALE GENOMIC DNA]</scope>
    <source>
        <strain evidence="3">ATCC 51756 / DSM 8584 / KU</strain>
    </source>
</reference>
<dbReference type="Proteomes" id="UP000005522">
    <property type="component" value="Chromosome"/>
</dbReference>
<dbReference type="InterPro" id="IPR047960">
    <property type="entry name" value="Transpos_IS1380"/>
</dbReference>
<dbReference type="AlphaFoldDB" id="A0A059ZWA3"/>
<dbReference type="InterPro" id="IPR012337">
    <property type="entry name" value="RNaseH-like_sf"/>
</dbReference>
<proteinExistence type="predicted"/>
<dbReference type="SUPFAM" id="SSF53098">
    <property type="entry name" value="Ribonuclease H-like"/>
    <property type="match status" value="1"/>
</dbReference>
<dbReference type="Pfam" id="PF13701">
    <property type="entry name" value="DDE_Tnp_1_4"/>
    <property type="match status" value="2"/>
</dbReference>
<protein>
    <recommendedName>
        <fullName evidence="1">Transposase DDE domain-containing protein</fullName>
    </recommendedName>
</protein>